<name>A0AAE1AIS1_9GAST</name>
<sequence length="89" mass="9882">MPNTWAPSAFLGLQPRTKLLQADKRNLSAHPIELLPTAHRLNSPSACRRGRSGNMAKYWLKLGSCSFLYKSRSCMPLAGESVIPKANDR</sequence>
<accession>A0AAE1AIS1</accession>
<evidence type="ECO:0000313" key="1">
    <source>
        <dbReference type="EMBL" id="KAK3787512.1"/>
    </source>
</evidence>
<protein>
    <submittedName>
        <fullName evidence="1">Uncharacterized protein</fullName>
    </submittedName>
</protein>
<organism evidence="1 2">
    <name type="scientific">Elysia crispata</name>
    <name type="common">lettuce slug</name>
    <dbReference type="NCBI Taxonomy" id="231223"/>
    <lineage>
        <taxon>Eukaryota</taxon>
        <taxon>Metazoa</taxon>
        <taxon>Spiralia</taxon>
        <taxon>Lophotrochozoa</taxon>
        <taxon>Mollusca</taxon>
        <taxon>Gastropoda</taxon>
        <taxon>Heterobranchia</taxon>
        <taxon>Euthyneura</taxon>
        <taxon>Panpulmonata</taxon>
        <taxon>Sacoglossa</taxon>
        <taxon>Placobranchoidea</taxon>
        <taxon>Plakobranchidae</taxon>
        <taxon>Elysia</taxon>
    </lineage>
</organism>
<dbReference type="Proteomes" id="UP001283361">
    <property type="component" value="Unassembled WGS sequence"/>
</dbReference>
<comment type="caution">
    <text evidence="1">The sequence shown here is derived from an EMBL/GenBank/DDBJ whole genome shotgun (WGS) entry which is preliminary data.</text>
</comment>
<keyword evidence="2" id="KW-1185">Reference proteome</keyword>
<dbReference type="AlphaFoldDB" id="A0AAE1AIS1"/>
<evidence type="ECO:0000313" key="2">
    <source>
        <dbReference type="Proteomes" id="UP001283361"/>
    </source>
</evidence>
<dbReference type="EMBL" id="JAWDGP010001864">
    <property type="protein sequence ID" value="KAK3787512.1"/>
    <property type="molecule type" value="Genomic_DNA"/>
</dbReference>
<gene>
    <name evidence="1" type="ORF">RRG08_025773</name>
</gene>
<proteinExistence type="predicted"/>
<reference evidence="1" key="1">
    <citation type="journal article" date="2023" name="G3 (Bethesda)">
        <title>A reference genome for the long-term kleptoplast-retaining sea slug Elysia crispata morphotype clarki.</title>
        <authorList>
            <person name="Eastman K.E."/>
            <person name="Pendleton A.L."/>
            <person name="Shaikh M.A."/>
            <person name="Suttiyut T."/>
            <person name="Ogas R."/>
            <person name="Tomko P."/>
            <person name="Gavelis G."/>
            <person name="Widhalm J.R."/>
            <person name="Wisecaver J.H."/>
        </authorList>
    </citation>
    <scope>NUCLEOTIDE SEQUENCE</scope>
    <source>
        <strain evidence="1">ECLA1</strain>
    </source>
</reference>